<accession>A0ABS3BPV4</accession>
<dbReference type="InterPro" id="IPR010628">
    <property type="entry name" value="EutB"/>
</dbReference>
<dbReference type="PROSITE" id="PS51257">
    <property type="entry name" value="PROKAR_LIPOPROTEIN"/>
    <property type="match status" value="1"/>
</dbReference>
<keyword evidence="2" id="KW-1185">Reference proteome</keyword>
<proteinExistence type="predicted"/>
<dbReference type="EMBL" id="JAFKCW010000001">
    <property type="protein sequence ID" value="MBN7799694.1"/>
    <property type="molecule type" value="Genomic_DNA"/>
</dbReference>
<dbReference type="Proteomes" id="UP000664698">
    <property type="component" value="Unassembled WGS sequence"/>
</dbReference>
<protein>
    <submittedName>
        <fullName evidence="1">Ethanolamine ammonia-lyase subunit EutB</fullName>
        <ecNumber evidence="1">4.3.1.7</ecNumber>
    </submittedName>
</protein>
<evidence type="ECO:0000313" key="2">
    <source>
        <dbReference type="Proteomes" id="UP000664698"/>
    </source>
</evidence>
<dbReference type="Gene3D" id="3.20.20.70">
    <property type="entry name" value="Aldolase class I"/>
    <property type="match status" value="1"/>
</dbReference>
<reference evidence="1 2" key="1">
    <citation type="submission" date="2021-03" db="EMBL/GenBank/DDBJ databases">
        <title>novel species isolated from a fishpond in China.</title>
        <authorList>
            <person name="Lu H."/>
            <person name="Cai Z."/>
        </authorList>
    </citation>
    <scope>NUCLEOTIDE SEQUENCE [LARGE SCALE GENOMIC DNA]</scope>
    <source>
        <strain evidence="1 2">JCM 31546</strain>
    </source>
</reference>
<dbReference type="InterPro" id="IPR009246">
    <property type="entry name" value="EutC"/>
</dbReference>
<dbReference type="Gene3D" id="1.10.220.70">
    <property type="entry name" value="lyase"/>
    <property type="match status" value="1"/>
</dbReference>
<sequence>MSRKEFLTQVGVLGTSAFLFQACDFKSANKGVMGVSPVIAEPADSEDIFAYIKRKHGDHDLTLYRQIVGAANEFKEGDLTLGIAAESEQSRINARALLANTRIRDLKSHSLFTDEIYELIAENTAQNEELDTWTLGELKEFVLSQPEAEIKAIMPALSSDVIACLVKMMSNEELIQVGQKVFNPIPGTQIGSKGYLSARVQPNSPTDNPTDIVWQVFDAWSYGVGDLVLGTNPVSSDPKSVAEIEKALYDLITTFGLEKTISNCVLSHIDVQAEAEKIHPGTTGIWFQSIAGTVKANQTFDVSIPKMQAHMESRTGQFGLYAETGQGADFTNGHGEGFDMLVHESRKYGFVRALQSQLSRGKSPEEAPWVHVNDVAGFIGPEVFKTKEQLVRCCLEDTVMGKLHGLTIGLDVCSTLHMDVSLDELDWCIEQIMPANPAYLMALPTKNDPMLSYLTTGFYNHVKIREQFGYKINDAMWDFFKKIEVIGADNRPTEHFGDPTWVYYQYRLAKKDLRTKEEILAEGRKTIAEIEARGVPIAQGFGENVWDLHPELDKKIHELYEDAKVSLWAEMPSTFVQAIPAALPLITQSKDRKDYVYHPETGEKLSAKTTEQLKAMQAGWENDAPDVQIVISDGLNALALTDEGHLFPFLENLSTQLKSKGYRLAPQHAVFTHGRVRAGYATGEELFGNLKDPKQKKGIIHVIGERPGSGHHAFSAYITAAPVALWSEKGKVDHDITRVVSGISDTSLLPTLAAEEVAEIFDGLYKKEHISDQSIA</sequence>
<comment type="caution">
    <text evidence="1">The sequence shown here is derived from an EMBL/GenBank/DDBJ whole genome shotgun (WGS) entry which is preliminary data.</text>
</comment>
<dbReference type="InterPro" id="IPR044939">
    <property type="entry name" value="EutB_dom_2_sf"/>
</dbReference>
<organism evidence="1 2">
    <name type="scientific">Algoriphagus aestuariicola</name>
    <dbReference type="NCBI Taxonomy" id="1852016"/>
    <lineage>
        <taxon>Bacteria</taxon>
        <taxon>Pseudomonadati</taxon>
        <taxon>Bacteroidota</taxon>
        <taxon>Cytophagia</taxon>
        <taxon>Cytophagales</taxon>
        <taxon>Cyclobacteriaceae</taxon>
        <taxon>Algoriphagus</taxon>
    </lineage>
</organism>
<dbReference type="Pfam" id="PF05985">
    <property type="entry name" value="EutC"/>
    <property type="match status" value="1"/>
</dbReference>
<dbReference type="PANTHER" id="PTHR39329:SF1">
    <property type="entry name" value="ETHANOLAMINE AMMONIA-LYASE LARGE SUBUNIT"/>
    <property type="match status" value="1"/>
</dbReference>
<dbReference type="Gene3D" id="3.40.50.11240">
    <property type="entry name" value="Ethanolamine ammonia-lyase light chain (EutC)"/>
    <property type="match status" value="1"/>
</dbReference>
<dbReference type="InterPro" id="IPR042251">
    <property type="entry name" value="EutC_C"/>
</dbReference>
<name>A0ABS3BPV4_9BACT</name>
<dbReference type="InterPro" id="IPR013785">
    <property type="entry name" value="Aldolase_TIM"/>
</dbReference>
<dbReference type="EC" id="4.3.1.7" evidence="1"/>
<evidence type="ECO:0000313" key="1">
    <source>
        <dbReference type="EMBL" id="MBN7799694.1"/>
    </source>
</evidence>
<dbReference type="NCBIfam" id="NF011649">
    <property type="entry name" value="PRK15067.1"/>
    <property type="match status" value="1"/>
</dbReference>
<dbReference type="Pfam" id="PF06751">
    <property type="entry name" value="EutB"/>
    <property type="match status" value="1"/>
</dbReference>
<gene>
    <name evidence="1" type="primary">eutB</name>
    <name evidence="1" type="ORF">J0A67_02425</name>
</gene>
<dbReference type="PANTHER" id="PTHR39329">
    <property type="entry name" value="ETHANOLAMINE AMMONIA-LYASE HEAVY CHAIN"/>
    <property type="match status" value="1"/>
</dbReference>
<dbReference type="GO" id="GO:0008851">
    <property type="term" value="F:ethanolamine ammonia-lyase activity"/>
    <property type="evidence" value="ECO:0007669"/>
    <property type="project" value="UniProtKB-EC"/>
</dbReference>
<keyword evidence="1" id="KW-0456">Lyase</keyword>